<feature type="domain" description="HTH luxR-type" evidence="6">
    <location>
        <begin position="155"/>
        <end position="225"/>
    </location>
</feature>
<evidence type="ECO:0000259" key="7">
    <source>
        <dbReference type="PROSITE" id="PS50110"/>
    </source>
</evidence>
<dbReference type="InterPro" id="IPR016032">
    <property type="entry name" value="Sig_transdc_resp-reg_C-effctor"/>
</dbReference>
<comment type="caution">
    <text evidence="8">The sequence shown here is derived from an EMBL/GenBank/DDBJ whole genome shotgun (WGS) entry which is preliminary data.</text>
</comment>
<dbReference type="AlphaFoldDB" id="A0A8I0KTT2"/>
<evidence type="ECO:0000256" key="1">
    <source>
        <dbReference type="ARBA" id="ARBA00022553"/>
    </source>
</evidence>
<dbReference type="PRINTS" id="PR00038">
    <property type="entry name" value="HTHLUXR"/>
</dbReference>
<keyword evidence="3" id="KW-0238">DNA-binding</keyword>
<dbReference type="CDD" id="cd17535">
    <property type="entry name" value="REC_NarL-like"/>
    <property type="match status" value="1"/>
</dbReference>
<dbReference type="Proteomes" id="UP000627538">
    <property type="component" value="Unassembled WGS sequence"/>
</dbReference>
<keyword evidence="4" id="KW-0804">Transcription</keyword>
<evidence type="ECO:0000259" key="6">
    <source>
        <dbReference type="PROSITE" id="PS50043"/>
    </source>
</evidence>
<dbReference type="Gene3D" id="3.40.50.2300">
    <property type="match status" value="1"/>
</dbReference>
<protein>
    <submittedName>
        <fullName evidence="8">Response regulator transcription factor</fullName>
    </submittedName>
</protein>
<dbReference type="EMBL" id="JACRUO010000001">
    <property type="protein sequence ID" value="MBD3688928.1"/>
    <property type="molecule type" value="Genomic_DNA"/>
</dbReference>
<dbReference type="GO" id="GO:0000160">
    <property type="term" value="P:phosphorelay signal transduction system"/>
    <property type="evidence" value="ECO:0007669"/>
    <property type="project" value="InterPro"/>
</dbReference>
<dbReference type="SMART" id="SM00448">
    <property type="entry name" value="REC"/>
    <property type="match status" value="1"/>
</dbReference>
<reference evidence="8 9" key="1">
    <citation type="submission" date="2020-08" db="EMBL/GenBank/DDBJ databases">
        <title>Winkia gen. nov., sp. nov., isolated from faeces of the Anser albifrons in China.</title>
        <authorList>
            <person name="Liu Q."/>
        </authorList>
    </citation>
    <scope>NUCLEOTIDE SEQUENCE [LARGE SCALE GENOMIC DNA]</scope>
    <source>
        <strain evidence="8 9">C62</strain>
    </source>
</reference>
<dbReference type="GO" id="GO:0006355">
    <property type="term" value="P:regulation of DNA-templated transcription"/>
    <property type="evidence" value="ECO:0007669"/>
    <property type="project" value="InterPro"/>
</dbReference>
<feature type="domain" description="Response regulatory" evidence="7">
    <location>
        <begin position="2"/>
        <end position="135"/>
    </location>
</feature>
<evidence type="ECO:0000313" key="8">
    <source>
        <dbReference type="EMBL" id="MBD3688928.1"/>
    </source>
</evidence>
<dbReference type="InterPro" id="IPR000792">
    <property type="entry name" value="Tscrpt_reg_LuxR_C"/>
</dbReference>
<dbReference type="InterPro" id="IPR058245">
    <property type="entry name" value="NreC/VraR/RcsB-like_REC"/>
</dbReference>
<dbReference type="Pfam" id="PF00196">
    <property type="entry name" value="GerE"/>
    <property type="match status" value="1"/>
</dbReference>
<evidence type="ECO:0000256" key="2">
    <source>
        <dbReference type="ARBA" id="ARBA00023015"/>
    </source>
</evidence>
<keyword evidence="1 5" id="KW-0597">Phosphoprotein</keyword>
<dbReference type="PANTHER" id="PTHR43214:SF24">
    <property type="entry name" value="TRANSCRIPTIONAL REGULATORY PROTEIN NARL-RELATED"/>
    <property type="match status" value="1"/>
</dbReference>
<dbReference type="GO" id="GO:0003677">
    <property type="term" value="F:DNA binding"/>
    <property type="evidence" value="ECO:0007669"/>
    <property type="project" value="UniProtKB-KW"/>
</dbReference>
<proteinExistence type="predicted"/>
<dbReference type="InterPro" id="IPR001789">
    <property type="entry name" value="Sig_transdc_resp-reg_receiver"/>
</dbReference>
<dbReference type="PROSITE" id="PS50043">
    <property type="entry name" value="HTH_LUXR_2"/>
    <property type="match status" value="1"/>
</dbReference>
<organism evidence="8 9">
    <name type="scientific">Nanchangia anserum</name>
    <dbReference type="NCBI Taxonomy" id="2692125"/>
    <lineage>
        <taxon>Bacteria</taxon>
        <taxon>Bacillati</taxon>
        <taxon>Actinomycetota</taxon>
        <taxon>Actinomycetes</taxon>
        <taxon>Actinomycetales</taxon>
        <taxon>Actinomycetaceae</taxon>
        <taxon>Nanchangia</taxon>
    </lineage>
</organism>
<evidence type="ECO:0000256" key="3">
    <source>
        <dbReference type="ARBA" id="ARBA00023125"/>
    </source>
</evidence>
<dbReference type="SMART" id="SM00421">
    <property type="entry name" value="HTH_LUXR"/>
    <property type="match status" value="1"/>
</dbReference>
<dbReference type="CDD" id="cd06170">
    <property type="entry name" value="LuxR_C_like"/>
    <property type="match status" value="1"/>
</dbReference>
<dbReference type="RefSeq" id="WP_191071020.1">
    <property type="nucleotide sequence ID" value="NZ_CP060506.1"/>
</dbReference>
<dbReference type="SUPFAM" id="SSF52172">
    <property type="entry name" value="CheY-like"/>
    <property type="match status" value="1"/>
</dbReference>
<dbReference type="PROSITE" id="PS50110">
    <property type="entry name" value="RESPONSE_REGULATORY"/>
    <property type="match status" value="1"/>
</dbReference>
<dbReference type="Pfam" id="PF00072">
    <property type="entry name" value="Response_reg"/>
    <property type="match status" value="1"/>
</dbReference>
<sequence>MRVILADDSAIIREGVAALLGRRSIEVQASASSAPELLNVVHAHRDDLPDLVITDVRMPPNMRDDGLQAAVSIRETYPGLGVVVLSQYVATRYATTLFATAPTRHTRARDHSGGIGYLLKDRIGHVSDFIRALEVVEAGGVVIDPDVTEAMMRQNTSGLAHLTPRETEVLALMARGDSNADIASALVLSSAAVAKHVSSIFAKLGMTPHEDNRRVRAILLYLAHSDPL</sequence>
<evidence type="ECO:0000256" key="4">
    <source>
        <dbReference type="ARBA" id="ARBA00023163"/>
    </source>
</evidence>
<feature type="modified residue" description="4-aspartylphosphate" evidence="5">
    <location>
        <position position="55"/>
    </location>
</feature>
<dbReference type="SUPFAM" id="SSF46894">
    <property type="entry name" value="C-terminal effector domain of the bipartite response regulators"/>
    <property type="match status" value="1"/>
</dbReference>
<evidence type="ECO:0000256" key="5">
    <source>
        <dbReference type="PROSITE-ProRule" id="PRU00169"/>
    </source>
</evidence>
<accession>A0A8I0KTT2</accession>
<evidence type="ECO:0000313" key="9">
    <source>
        <dbReference type="Proteomes" id="UP000627538"/>
    </source>
</evidence>
<keyword evidence="2" id="KW-0805">Transcription regulation</keyword>
<keyword evidence="9" id="KW-1185">Reference proteome</keyword>
<dbReference type="InterPro" id="IPR011006">
    <property type="entry name" value="CheY-like_superfamily"/>
</dbReference>
<name>A0A8I0KTT2_9ACTO</name>
<dbReference type="PANTHER" id="PTHR43214">
    <property type="entry name" value="TWO-COMPONENT RESPONSE REGULATOR"/>
    <property type="match status" value="1"/>
</dbReference>
<gene>
    <name evidence="8" type="ORF">H8R10_01580</name>
</gene>
<dbReference type="InterPro" id="IPR039420">
    <property type="entry name" value="WalR-like"/>
</dbReference>